<dbReference type="InterPro" id="IPR036291">
    <property type="entry name" value="NAD(P)-bd_dom_sf"/>
</dbReference>
<proteinExistence type="predicted"/>
<dbReference type="InterPro" id="IPR011032">
    <property type="entry name" value="GroES-like_sf"/>
</dbReference>
<evidence type="ECO:0000313" key="2">
    <source>
        <dbReference type="EMBL" id="SDH97879.1"/>
    </source>
</evidence>
<organism evidence="2 3">
    <name type="scientific">Myroides phaeus</name>
    <dbReference type="NCBI Taxonomy" id="702745"/>
    <lineage>
        <taxon>Bacteria</taxon>
        <taxon>Pseudomonadati</taxon>
        <taxon>Bacteroidota</taxon>
        <taxon>Flavobacteriia</taxon>
        <taxon>Flavobacteriales</taxon>
        <taxon>Flavobacteriaceae</taxon>
        <taxon>Myroides</taxon>
    </lineage>
</organism>
<reference evidence="3" key="1">
    <citation type="submission" date="2016-10" db="EMBL/GenBank/DDBJ databases">
        <authorList>
            <person name="Varghese N."/>
            <person name="Submissions S."/>
        </authorList>
    </citation>
    <scope>NUCLEOTIDE SEQUENCE [LARGE SCALE GENOMIC DNA]</scope>
    <source>
        <strain evidence="3">DSM 23313</strain>
    </source>
</reference>
<dbReference type="InterPro" id="IPR051397">
    <property type="entry name" value="Zn-ADH-like_protein"/>
</dbReference>
<dbReference type="EMBL" id="FNDQ01000032">
    <property type="protein sequence ID" value="SDH97879.1"/>
    <property type="molecule type" value="Genomic_DNA"/>
</dbReference>
<keyword evidence="3" id="KW-1185">Reference proteome</keyword>
<dbReference type="Gene3D" id="3.40.50.720">
    <property type="entry name" value="NAD(P)-binding Rossmann-like Domain"/>
    <property type="match status" value="1"/>
</dbReference>
<dbReference type="SMART" id="SM00829">
    <property type="entry name" value="PKS_ER"/>
    <property type="match status" value="1"/>
</dbReference>
<dbReference type="Gene3D" id="3.90.180.10">
    <property type="entry name" value="Medium-chain alcohol dehydrogenases, catalytic domain"/>
    <property type="match status" value="1"/>
</dbReference>
<dbReference type="SUPFAM" id="SSF50129">
    <property type="entry name" value="GroES-like"/>
    <property type="match status" value="1"/>
</dbReference>
<dbReference type="PANTHER" id="PTHR43677:SF11">
    <property type="entry name" value="ZINC-CONTAINING ALCOHOL DEHYDROGENASE"/>
    <property type="match status" value="1"/>
</dbReference>
<name>A0A1G8GU51_9FLAO</name>
<dbReference type="Pfam" id="PF00107">
    <property type="entry name" value="ADH_zinc_N"/>
    <property type="match status" value="1"/>
</dbReference>
<evidence type="ECO:0000313" key="3">
    <source>
        <dbReference type="Proteomes" id="UP000243588"/>
    </source>
</evidence>
<feature type="domain" description="Enoyl reductase (ER)" evidence="1">
    <location>
        <begin position="10"/>
        <end position="320"/>
    </location>
</feature>
<accession>A0A1G8GU51</accession>
<dbReference type="Proteomes" id="UP000243588">
    <property type="component" value="Unassembled WGS sequence"/>
</dbReference>
<dbReference type="GO" id="GO:0016491">
    <property type="term" value="F:oxidoreductase activity"/>
    <property type="evidence" value="ECO:0007669"/>
    <property type="project" value="InterPro"/>
</dbReference>
<dbReference type="RefSeq" id="WP_090410401.1">
    <property type="nucleotide sequence ID" value="NZ_FNDQ01000032.1"/>
</dbReference>
<dbReference type="InterPro" id="IPR020843">
    <property type="entry name" value="ER"/>
</dbReference>
<sequence>MKAAILYKSGITPQYNEIETPTEIGEHQRLITVKAAAVKNLDKARVNGKHYASYNTFPTVVGIDGVGVLEDGTRVYAQGVTGMIAEKAIITDNFTPVPHDLDDITAAALPNAVLGSAMPLLIRGKLQEGQNVLFNGATGVTGQVAVQIAKFYGANQIIVTGRNERILEQLKSYGATHIVSLKGTDEEIKDKLAAIHKETPIDMVIDYLWGKPISLILDVLKGGAIHHKSHTTKIITAGDMAGKEISLSSAILRSSAIEILGSGFGSLSESELIVFNKVILPELFLLAANKKLHINTEVYPLEKIEEAWNLQIPSGSRLVIKIA</sequence>
<dbReference type="PANTHER" id="PTHR43677">
    <property type="entry name" value="SHORT-CHAIN DEHYDROGENASE/REDUCTASE"/>
    <property type="match status" value="1"/>
</dbReference>
<dbReference type="InterPro" id="IPR013149">
    <property type="entry name" value="ADH-like_C"/>
</dbReference>
<protein>
    <submittedName>
        <fullName evidence="2">NADPH:quinone reductase</fullName>
    </submittedName>
</protein>
<dbReference type="STRING" id="702745.SAMN05421818_13226"/>
<dbReference type="SUPFAM" id="SSF51735">
    <property type="entry name" value="NAD(P)-binding Rossmann-fold domains"/>
    <property type="match status" value="1"/>
</dbReference>
<dbReference type="AlphaFoldDB" id="A0A1G8GU51"/>
<evidence type="ECO:0000259" key="1">
    <source>
        <dbReference type="SMART" id="SM00829"/>
    </source>
</evidence>
<gene>
    <name evidence="2" type="ORF">SAMN05421818_13226</name>
</gene>